<accession>A0A917DR89</accession>
<proteinExistence type="predicted"/>
<feature type="transmembrane region" description="Helical" evidence="1">
    <location>
        <begin position="272"/>
        <end position="291"/>
    </location>
</feature>
<reference evidence="3" key="1">
    <citation type="journal article" date="2014" name="Int. J. Syst. Evol. Microbiol.">
        <title>Complete genome sequence of Corynebacterium casei LMG S-19264T (=DSM 44701T), isolated from a smear-ripened cheese.</title>
        <authorList>
            <consortium name="US DOE Joint Genome Institute (JGI-PGF)"/>
            <person name="Walter F."/>
            <person name="Albersmeier A."/>
            <person name="Kalinowski J."/>
            <person name="Ruckert C."/>
        </authorList>
    </citation>
    <scope>NUCLEOTIDE SEQUENCE</scope>
    <source>
        <strain evidence="3">CGMCC 1.15360</strain>
    </source>
</reference>
<dbReference type="EMBL" id="BMIP01000002">
    <property type="protein sequence ID" value="GGD62233.1"/>
    <property type="molecule type" value="Genomic_DNA"/>
</dbReference>
<keyword evidence="1" id="KW-0812">Transmembrane</keyword>
<gene>
    <name evidence="3" type="ORF">GCM10010990_09540</name>
</gene>
<keyword evidence="1" id="KW-1133">Transmembrane helix</keyword>
<feature type="signal peptide" evidence="2">
    <location>
        <begin position="1"/>
        <end position="17"/>
    </location>
</feature>
<feature type="chain" id="PRO_5037228153" evidence="2">
    <location>
        <begin position="18"/>
        <end position="363"/>
    </location>
</feature>
<dbReference type="AlphaFoldDB" id="A0A917DR89"/>
<keyword evidence="1" id="KW-0472">Membrane</keyword>
<evidence type="ECO:0000313" key="4">
    <source>
        <dbReference type="Proteomes" id="UP000612349"/>
    </source>
</evidence>
<feature type="transmembrane region" description="Helical" evidence="1">
    <location>
        <begin position="303"/>
        <end position="329"/>
    </location>
</feature>
<evidence type="ECO:0000256" key="1">
    <source>
        <dbReference type="SAM" id="Phobius"/>
    </source>
</evidence>
<keyword evidence="4" id="KW-1185">Reference proteome</keyword>
<comment type="caution">
    <text evidence="3">The sequence shown here is derived from an EMBL/GenBank/DDBJ whole genome shotgun (WGS) entry which is preliminary data.</text>
</comment>
<organism evidence="3 4">
    <name type="scientific">Croceicoccus mobilis</name>
    <dbReference type="NCBI Taxonomy" id="1703339"/>
    <lineage>
        <taxon>Bacteria</taxon>
        <taxon>Pseudomonadati</taxon>
        <taxon>Pseudomonadota</taxon>
        <taxon>Alphaproteobacteria</taxon>
        <taxon>Sphingomonadales</taxon>
        <taxon>Erythrobacteraceae</taxon>
        <taxon>Croceicoccus</taxon>
    </lineage>
</organism>
<evidence type="ECO:0000313" key="3">
    <source>
        <dbReference type="EMBL" id="GGD62233.1"/>
    </source>
</evidence>
<reference evidence="3" key="2">
    <citation type="submission" date="2020-09" db="EMBL/GenBank/DDBJ databases">
        <authorList>
            <person name="Sun Q."/>
            <person name="Zhou Y."/>
        </authorList>
    </citation>
    <scope>NUCLEOTIDE SEQUENCE</scope>
    <source>
        <strain evidence="3">CGMCC 1.15360</strain>
    </source>
</reference>
<name>A0A917DR89_9SPHN</name>
<feature type="transmembrane region" description="Helical" evidence="1">
    <location>
        <begin position="170"/>
        <end position="193"/>
    </location>
</feature>
<evidence type="ECO:0000256" key="2">
    <source>
        <dbReference type="SAM" id="SignalP"/>
    </source>
</evidence>
<feature type="transmembrane region" description="Helical" evidence="1">
    <location>
        <begin position="336"/>
        <end position="355"/>
    </location>
</feature>
<protein>
    <submittedName>
        <fullName evidence="3">Membrane protein</fullName>
    </submittedName>
</protein>
<keyword evidence="2" id="KW-0732">Signal</keyword>
<dbReference type="Proteomes" id="UP000612349">
    <property type="component" value="Unassembled WGS sequence"/>
</dbReference>
<dbReference type="Pfam" id="PF13795">
    <property type="entry name" value="HupE_UreJ_2"/>
    <property type="match status" value="1"/>
</dbReference>
<sequence>MTFAVLAMLSWSESAFAHLTPNSEVTLHLSGDRVEAQIIVPAAEYAYASSHRAGNGETDLADARKYLARRITLTTADGATLPMRIDQLRFAQVAGPLDLLATAYFPLPAGKSAGPFSLRWSVVVDSVPDHFALISLADGGESRVIGAVRQTDQNITFTPDPSMFTSFVRAAWLGAIHVATGFDHLLFLMALLLAAPLAARDKRWSRVRGLRESLYHMGGIVTGFTVGHSVTLVAAGLGNWHLQTGPVEALIALSVVVTACHAIRPIFPGREAWVATGFGLVHGLAFATLVAEADTNIAHNLPTLVGFNIGIELLQLAVLACVVPPLLWLARRAQFAPMRVAGGAIVALCGCWWLYQRLPAVIA</sequence>
<dbReference type="InterPro" id="IPR032809">
    <property type="entry name" value="Put_HupE_UreJ"/>
</dbReference>
<feature type="transmembrane region" description="Helical" evidence="1">
    <location>
        <begin position="214"/>
        <end position="237"/>
    </location>
</feature>